<dbReference type="EMBL" id="LDAU01000078">
    <property type="protein sequence ID" value="KRX07879.1"/>
    <property type="molecule type" value="Genomic_DNA"/>
</dbReference>
<comment type="caution">
    <text evidence="1">The sequence shown here is derived from an EMBL/GenBank/DDBJ whole genome shotgun (WGS) entry which is preliminary data.</text>
</comment>
<organism evidence="1 2">
    <name type="scientific">Pseudocohnilembus persalinus</name>
    <name type="common">Ciliate</name>
    <dbReference type="NCBI Taxonomy" id="266149"/>
    <lineage>
        <taxon>Eukaryota</taxon>
        <taxon>Sar</taxon>
        <taxon>Alveolata</taxon>
        <taxon>Ciliophora</taxon>
        <taxon>Intramacronucleata</taxon>
        <taxon>Oligohymenophorea</taxon>
        <taxon>Scuticociliatia</taxon>
        <taxon>Philasterida</taxon>
        <taxon>Pseudocohnilembidae</taxon>
        <taxon>Pseudocohnilembus</taxon>
    </lineage>
</organism>
<gene>
    <name evidence="1" type="ORF">PPERSA_10267</name>
</gene>
<proteinExistence type="predicted"/>
<name>A0A0V0R017_PSEPJ</name>
<keyword evidence="2" id="KW-1185">Reference proteome</keyword>
<dbReference type="Proteomes" id="UP000054937">
    <property type="component" value="Unassembled WGS sequence"/>
</dbReference>
<protein>
    <submittedName>
        <fullName evidence="1">Uncharacterized protein</fullName>
    </submittedName>
</protein>
<evidence type="ECO:0000313" key="2">
    <source>
        <dbReference type="Proteomes" id="UP000054937"/>
    </source>
</evidence>
<sequence>MLSKPIIKPVLQNFMHLQKHQKKEKKINDDSVHPLQHMEGKYVYDKEKFEKVNTPAFVEKIKKMEDEKMNDNTWAFDGIRFPLVLVIGSLIIYHTWETIPFGEIYHFRILGN</sequence>
<reference evidence="1 2" key="1">
    <citation type="journal article" date="2015" name="Sci. Rep.">
        <title>Genome of the facultative scuticociliatosis pathogen Pseudocohnilembus persalinus provides insight into its virulence through horizontal gene transfer.</title>
        <authorList>
            <person name="Xiong J."/>
            <person name="Wang G."/>
            <person name="Cheng J."/>
            <person name="Tian M."/>
            <person name="Pan X."/>
            <person name="Warren A."/>
            <person name="Jiang C."/>
            <person name="Yuan D."/>
            <person name="Miao W."/>
        </authorList>
    </citation>
    <scope>NUCLEOTIDE SEQUENCE [LARGE SCALE GENOMIC DNA]</scope>
    <source>
        <strain evidence="1">36N120E</strain>
    </source>
</reference>
<dbReference type="InParanoid" id="A0A0V0R017"/>
<accession>A0A0V0R017</accession>
<dbReference type="AlphaFoldDB" id="A0A0V0R017"/>
<evidence type="ECO:0000313" key="1">
    <source>
        <dbReference type="EMBL" id="KRX07879.1"/>
    </source>
</evidence>